<dbReference type="Gene3D" id="3.40.50.2000">
    <property type="entry name" value="Glycogen Phosphorylase B"/>
    <property type="match status" value="2"/>
</dbReference>
<evidence type="ECO:0000259" key="1">
    <source>
        <dbReference type="Pfam" id="PF02350"/>
    </source>
</evidence>
<keyword evidence="3" id="KW-1185">Reference proteome</keyword>
<keyword evidence="2" id="KW-0378">Hydrolase</keyword>
<dbReference type="EMBL" id="JAICBX010000001">
    <property type="protein sequence ID" value="MBW8636209.1"/>
    <property type="molecule type" value="Genomic_DNA"/>
</dbReference>
<dbReference type="GO" id="GO:0006047">
    <property type="term" value="P:UDP-N-acetylglucosamine metabolic process"/>
    <property type="evidence" value="ECO:0007669"/>
    <property type="project" value="InterPro"/>
</dbReference>
<organism evidence="2 3">
    <name type="scientific">Flavimaribacter sediminis</name>
    <dbReference type="NCBI Taxonomy" id="2865987"/>
    <lineage>
        <taxon>Bacteria</taxon>
        <taxon>Pseudomonadati</taxon>
        <taxon>Pseudomonadota</taxon>
        <taxon>Alphaproteobacteria</taxon>
        <taxon>Hyphomicrobiales</taxon>
        <taxon>Rhizobiaceae</taxon>
        <taxon>Flavimaribacter</taxon>
    </lineage>
</organism>
<dbReference type="Pfam" id="PF02350">
    <property type="entry name" value="Epimerase_2"/>
    <property type="match status" value="1"/>
</dbReference>
<dbReference type="PANTHER" id="PTHR43174:SF3">
    <property type="entry name" value="UDP-N-ACETYLGLUCOSAMINE 2-EPIMERASE"/>
    <property type="match status" value="1"/>
</dbReference>
<feature type="domain" description="UDP-N-acetylglucosamine 2-epimerase" evidence="1">
    <location>
        <begin position="21"/>
        <end position="361"/>
    </location>
</feature>
<accession>A0AAE2ZHK8</accession>
<evidence type="ECO:0000313" key="3">
    <source>
        <dbReference type="Proteomes" id="UP001196509"/>
    </source>
</evidence>
<protein>
    <submittedName>
        <fullName evidence="2">UDP-N-acetylglucosamine 2-epimerase (Hydrolyzing)</fullName>
        <ecNumber evidence="2">3.2.1.183</ecNumber>
    </submittedName>
</protein>
<dbReference type="NCBIfam" id="TIGR03568">
    <property type="entry name" value="NeuC_NnaA"/>
    <property type="match status" value="1"/>
</dbReference>
<dbReference type="InterPro" id="IPR003331">
    <property type="entry name" value="UDP_GlcNAc_Epimerase_2_dom"/>
</dbReference>
<name>A0AAE2ZHK8_9HYPH</name>
<keyword evidence="2" id="KW-0326">Glycosidase</keyword>
<evidence type="ECO:0000313" key="2">
    <source>
        <dbReference type="EMBL" id="MBW8636209.1"/>
    </source>
</evidence>
<dbReference type="InterPro" id="IPR029767">
    <property type="entry name" value="WecB-like"/>
</dbReference>
<dbReference type="SUPFAM" id="SSF53756">
    <property type="entry name" value="UDP-Glycosyltransferase/glycogen phosphorylase"/>
    <property type="match status" value="1"/>
</dbReference>
<comment type="caution">
    <text evidence="2">The sequence shown here is derived from an EMBL/GenBank/DDBJ whole genome shotgun (WGS) entry which is preliminary data.</text>
</comment>
<dbReference type="RefSeq" id="WP_220226911.1">
    <property type="nucleotide sequence ID" value="NZ_JAICBX010000001.1"/>
</dbReference>
<gene>
    <name evidence="2" type="primary">neuC</name>
    <name evidence="2" type="ORF">K1W69_03335</name>
</gene>
<reference evidence="2" key="1">
    <citation type="submission" date="2021-08" db="EMBL/GenBank/DDBJ databases">
        <title>Hoeflea bacterium WL0058 sp. nov., isolated from the sediment.</title>
        <authorList>
            <person name="Wang L."/>
            <person name="Zhang D."/>
        </authorList>
    </citation>
    <scope>NUCLEOTIDE SEQUENCE</scope>
    <source>
        <strain evidence="2">WL0058</strain>
    </source>
</reference>
<dbReference type="AlphaFoldDB" id="A0AAE2ZHK8"/>
<dbReference type="InterPro" id="IPR020004">
    <property type="entry name" value="UDP-GlcNAc_Epase"/>
</dbReference>
<sequence length="380" mass="40541">MKILAATGTRADWGLLVPVLKRLRDDSRFDLEIAVTGQHLKLGNSSLNAIAQDGFEIDHKIPMGLTNDDSEVALTQAMGACIAGSGAVLAQAKPDLCLVLGDRYEVLCFVSAALISQVPVAHLCGGDLTYGAFDDSIRHAITKMSALHFVTNADAARRIQQLGEDPSHVIISGSPGIDRILAQPIVARDQFVAEVGLSESGDFILVSFHPETLATDKAAQLSALMKALAVFPEVGLVLTGSNADPGGQAIDEAFSGLAEMRENAVFHTSLGSRLYFSAMAHSSLMLGNSSSGLFEAPSFRIPTVNIGDRQAGRPRARSVIDCAATVDAISEAIIYARTLDCRNVENPFGCGRAAEIIVETLAEFDTLAELNKKRFRDFRV</sequence>
<dbReference type="PANTHER" id="PTHR43174">
    <property type="entry name" value="UDP-N-ACETYLGLUCOSAMINE 2-EPIMERASE"/>
    <property type="match status" value="1"/>
</dbReference>
<dbReference type="GO" id="GO:0004553">
    <property type="term" value="F:hydrolase activity, hydrolyzing O-glycosyl compounds"/>
    <property type="evidence" value="ECO:0007669"/>
    <property type="project" value="InterPro"/>
</dbReference>
<dbReference type="CDD" id="cd03786">
    <property type="entry name" value="GTB_UDP-GlcNAc_2-Epimerase"/>
    <property type="match status" value="1"/>
</dbReference>
<dbReference type="Proteomes" id="UP001196509">
    <property type="component" value="Unassembled WGS sequence"/>
</dbReference>
<proteinExistence type="predicted"/>
<dbReference type="EC" id="3.2.1.183" evidence="2"/>